<dbReference type="InterPro" id="IPR036380">
    <property type="entry name" value="Isochorismatase-like_sf"/>
</dbReference>
<evidence type="ECO:0000256" key="1">
    <source>
        <dbReference type="ARBA" id="ARBA00022801"/>
    </source>
</evidence>
<dbReference type="Gene3D" id="3.40.50.850">
    <property type="entry name" value="Isochorismatase-like"/>
    <property type="match status" value="1"/>
</dbReference>
<organism evidence="3 4">
    <name type="scientific">Pseudahrensia aquimaris</name>
    <dbReference type="NCBI Taxonomy" id="744461"/>
    <lineage>
        <taxon>Bacteria</taxon>
        <taxon>Pseudomonadati</taxon>
        <taxon>Pseudomonadota</taxon>
        <taxon>Alphaproteobacteria</taxon>
        <taxon>Hyphomicrobiales</taxon>
        <taxon>Ahrensiaceae</taxon>
        <taxon>Pseudahrensia</taxon>
    </lineage>
</organism>
<dbReference type="EC" id="3.-.-.-" evidence="3"/>
<name>A0ABW3FGF5_9HYPH</name>
<dbReference type="EMBL" id="JBHTJV010000009">
    <property type="protein sequence ID" value="MFD0916793.1"/>
    <property type="molecule type" value="Genomic_DNA"/>
</dbReference>
<dbReference type="Proteomes" id="UP001597101">
    <property type="component" value="Unassembled WGS sequence"/>
</dbReference>
<evidence type="ECO:0000313" key="3">
    <source>
        <dbReference type="EMBL" id="MFD0916793.1"/>
    </source>
</evidence>
<dbReference type="InterPro" id="IPR050272">
    <property type="entry name" value="Isochorismatase-like_hydrls"/>
</dbReference>
<dbReference type="PANTHER" id="PTHR43540:SF1">
    <property type="entry name" value="ISOCHORISMATASE HYDROLASE"/>
    <property type="match status" value="1"/>
</dbReference>
<keyword evidence="4" id="KW-1185">Reference proteome</keyword>
<dbReference type="SUPFAM" id="SSF52499">
    <property type="entry name" value="Isochorismatase-like hydrolases"/>
    <property type="match status" value="1"/>
</dbReference>
<keyword evidence="1 3" id="KW-0378">Hydrolase</keyword>
<protein>
    <submittedName>
        <fullName evidence="3">Cysteine hydrolase family protein</fullName>
        <ecNumber evidence="3">3.-.-.-</ecNumber>
    </submittedName>
</protein>
<dbReference type="Pfam" id="PF00857">
    <property type="entry name" value="Isochorismatase"/>
    <property type="match status" value="1"/>
</dbReference>
<dbReference type="RefSeq" id="WP_377212642.1">
    <property type="nucleotide sequence ID" value="NZ_JBHTJV010000009.1"/>
</dbReference>
<dbReference type="PANTHER" id="PTHR43540">
    <property type="entry name" value="PEROXYUREIDOACRYLATE/UREIDOACRYLATE AMIDOHYDROLASE-RELATED"/>
    <property type="match status" value="1"/>
</dbReference>
<sequence length="194" mass="20548">MSIALLIIDMQKAGSDPALGERGQPEAEANAARLLAAWRERGDPVIHIRHDDMNPASPYAPGKPGHAFCPEVAPLPHEEVIEKRTTNAFVGTDLMQALEGHNAAQIVVAGVHLEHCVGTTARMAGNLGFMVYLAGDATASLSNHDKNGRHFSADEIHAMMLAVLDGDFVKVSDTDTLLSLVNAEGAIPDGATLQ</sequence>
<feature type="domain" description="Isochorismatase-like" evidence="2">
    <location>
        <begin position="4"/>
        <end position="153"/>
    </location>
</feature>
<dbReference type="InterPro" id="IPR000868">
    <property type="entry name" value="Isochorismatase-like_dom"/>
</dbReference>
<gene>
    <name evidence="3" type="ORF">ACFQ14_10275</name>
</gene>
<accession>A0ABW3FGF5</accession>
<evidence type="ECO:0000259" key="2">
    <source>
        <dbReference type="Pfam" id="PF00857"/>
    </source>
</evidence>
<dbReference type="CDD" id="cd01014">
    <property type="entry name" value="nicotinamidase_related"/>
    <property type="match status" value="1"/>
</dbReference>
<comment type="caution">
    <text evidence="3">The sequence shown here is derived from an EMBL/GenBank/DDBJ whole genome shotgun (WGS) entry which is preliminary data.</text>
</comment>
<evidence type="ECO:0000313" key="4">
    <source>
        <dbReference type="Proteomes" id="UP001597101"/>
    </source>
</evidence>
<reference evidence="4" key="1">
    <citation type="journal article" date="2019" name="Int. J. Syst. Evol. Microbiol.">
        <title>The Global Catalogue of Microorganisms (GCM) 10K type strain sequencing project: providing services to taxonomists for standard genome sequencing and annotation.</title>
        <authorList>
            <consortium name="The Broad Institute Genomics Platform"/>
            <consortium name="The Broad Institute Genome Sequencing Center for Infectious Disease"/>
            <person name="Wu L."/>
            <person name="Ma J."/>
        </authorList>
    </citation>
    <scope>NUCLEOTIDE SEQUENCE [LARGE SCALE GENOMIC DNA]</scope>
    <source>
        <strain evidence="4">CCUG 60023</strain>
    </source>
</reference>
<proteinExistence type="predicted"/>
<dbReference type="GO" id="GO:0016787">
    <property type="term" value="F:hydrolase activity"/>
    <property type="evidence" value="ECO:0007669"/>
    <property type="project" value="UniProtKB-KW"/>
</dbReference>